<name>A0A4C1Z160_EUMVA</name>
<accession>A0A4C1Z160</accession>
<sequence>MYGAVWTVRGVIDPVRRRRCPLIVGPCFRAYASHRRTDADVECDKRDGRPVTFQSLQIPFVSGSDCAAVTVIKQAAELYIVKSHTHANTPCAGIDYAVGGRYVCDESRKTGIRTRVPGAARARRRASPS</sequence>
<keyword evidence="2" id="KW-1185">Reference proteome</keyword>
<protein>
    <submittedName>
        <fullName evidence="1">Uncharacterized protein</fullName>
    </submittedName>
</protein>
<evidence type="ECO:0000313" key="2">
    <source>
        <dbReference type="Proteomes" id="UP000299102"/>
    </source>
</evidence>
<dbReference type="Proteomes" id="UP000299102">
    <property type="component" value="Unassembled WGS sequence"/>
</dbReference>
<dbReference type="EMBL" id="BGZK01001458">
    <property type="protein sequence ID" value="GBP80347.1"/>
    <property type="molecule type" value="Genomic_DNA"/>
</dbReference>
<reference evidence="1 2" key="1">
    <citation type="journal article" date="2019" name="Commun. Biol.">
        <title>The bagworm genome reveals a unique fibroin gene that provides high tensile strength.</title>
        <authorList>
            <person name="Kono N."/>
            <person name="Nakamura H."/>
            <person name="Ohtoshi R."/>
            <person name="Tomita M."/>
            <person name="Numata K."/>
            <person name="Arakawa K."/>
        </authorList>
    </citation>
    <scope>NUCLEOTIDE SEQUENCE [LARGE SCALE GENOMIC DNA]</scope>
</reference>
<comment type="caution">
    <text evidence="1">The sequence shown here is derived from an EMBL/GenBank/DDBJ whole genome shotgun (WGS) entry which is preliminary data.</text>
</comment>
<organism evidence="1 2">
    <name type="scientific">Eumeta variegata</name>
    <name type="common">Bagworm moth</name>
    <name type="synonym">Eumeta japonica</name>
    <dbReference type="NCBI Taxonomy" id="151549"/>
    <lineage>
        <taxon>Eukaryota</taxon>
        <taxon>Metazoa</taxon>
        <taxon>Ecdysozoa</taxon>
        <taxon>Arthropoda</taxon>
        <taxon>Hexapoda</taxon>
        <taxon>Insecta</taxon>
        <taxon>Pterygota</taxon>
        <taxon>Neoptera</taxon>
        <taxon>Endopterygota</taxon>
        <taxon>Lepidoptera</taxon>
        <taxon>Glossata</taxon>
        <taxon>Ditrysia</taxon>
        <taxon>Tineoidea</taxon>
        <taxon>Psychidae</taxon>
        <taxon>Oiketicinae</taxon>
        <taxon>Eumeta</taxon>
    </lineage>
</organism>
<proteinExistence type="predicted"/>
<dbReference type="AlphaFoldDB" id="A0A4C1Z160"/>
<gene>
    <name evidence="1" type="ORF">EVAR_54735_1</name>
</gene>
<evidence type="ECO:0000313" key="1">
    <source>
        <dbReference type="EMBL" id="GBP80347.1"/>
    </source>
</evidence>